<dbReference type="AlphaFoldDB" id="A0AAV2QM28"/>
<evidence type="ECO:0000259" key="6">
    <source>
        <dbReference type="PROSITE" id="PS51263"/>
    </source>
</evidence>
<dbReference type="SUPFAM" id="SSF55753">
    <property type="entry name" value="Actin depolymerizing proteins"/>
    <property type="match status" value="1"/>
</dbReference>
<dbReference type="SMART" id="SM00102">
    <property type="entry name" value="ADF"/>
    <property type="match status" value="1"/>
</dbReference>
<keyword evidence="4" id="KW-0963">Cytoplasm</keyword>
<dbReference type="Gene3D" id="3.40.20.10">
    <property type="entry name" value="Severin"/>
    <property type="match status" value="1"/>
</dbReference>
<comment type="similarity">
    <text evidence="3">Belongs to the actin-binding proteins ADF family. GMF subfamily.</text>
</comment>
<dbReference type="Proteomes" id="UP001497623">
    <property type="component" value="Unassembled WGS sequence"/>
</dbReference>
<organism evidence="7 8">
    <name type="scientific">Meganyctiphanes norvegica</name>
    <name type="common">Northern krill</name>
    <name type="synonym">Thysanopoda norvegica</name>
    <dbReference type="NCBI Taxonomy" id="48144"/>
    <lineage>
        <taxon>Eukaryota</taxon>
        <taxon>Metazoa</taxon>
        <taxon>Ecdysozoa</taxon>
        <taxon>Arthropoda</taxon>
        <taxon>Crustacea</taxon>
        <taxon>Multicrustacea</taxon>
        <taxon>Malacostraca</taxon>
        <taxon>Eumalacostraca</taxon>
        <taxon>Eucarida</taxon>
        <taxon>Euphausiacea</taxon>
        <taxon>Euphausiidae</taxon>
        <taxon>Meganyctiphanes</taxon>
    </lineage>
</organism>
<evidence type="ECO:0000256" key="1">
    <source>
        <dbReference type="ARBA" id="ARBA00004123"/>
    </source>
</evidence>
<evidence type="ECO:0000256" key="4">
    <source>
        <dbReference type="ARBA" id="ARBA00022490"/>
    </source>
</evidence>
<evidence type="ECO:0000256" key="2">
    <source>
        <dbReference type="ARBA" id="ARBA00004496"/>
    </source>
</evidence>
<dbReference type="GO" id="GO:0071846">
    <property type="term" value="P:actin filament debranching"/>
    <property type="evidence" value="ECO:0007669"/>
    <property type="project" value="InterPro"/>
</dbReference>
<evidence type="ECO:0000313" key="8">
    <source>
        <dbReference type="Proteomes" id="UP001497623"/>
    </source>
</evidence>
<keyword evidence="5" id="KW-0539">Nucleus</keyword>
<dbReference type="GO" id="GO:0030864">
    <property type="term" value="C:cortical actin cytoskeleton"/>
    <property type="evidence" value="ECO:0007669"/>
    <property type="project" value="TreeGrafter"/>
</dbReference>
<dbReference type="PIRSF" id="PIRSF001788">
    <property type="entry name" value="GMF-beta"/>
    <property type="match status" value="1"/>
</dbReference>
<dbReference type="PROSITE" id="PS51263">
    <property type="entry name" value="ADF_H"/>
    <property type="match status" value="1"/>
</dbReference>
<dbReference type="PANTHER" id="PTHR11249">
    <property type="entry name" value="GLIAL FACTOR NATURATION FACTOR"/>
    <property type="match status" value="1"/>
</dbReference>
<dbReference type="GO" id="GO:0071933">
    <property type="term" value="F:Arp2/3 complex binding"/>
    <property type="evidence" value="ECO:0007669"/>
    <property type="project" value="InterPro"/>
</dbReference>
<dbReference type="EMBL" id="CAXKWB010007248">
    <property type="protein sequence ID" value="CAL4086241.1"/>
    <property type="molecule type" value="Genomic_DNA"/>
</dbReference>
<dbReference type="Pfam" id="PF00241">
    <property type="entry name" value="Cofilin_ADF"/>
    <property type="match status" value="1"/>
</dbReference>
<accession>A0AAV2QM28</accession>
<dbReference type="InterPro" id="IPR002108">
    <property type="entry name" value="ADF-H"/>
</dbReference>
<gene>
    <name evidence="7" type="ORF">MNOR_LOCUS12949</name>
</gene>
<dbReference type="PANTHER" id="PTHR11249:SF2">
    <property type="entry name" value="GLIA MATURATION FACTOR"/>
    <property type="match status" value="1"/>
</dbReference>
<protein>
    <recommendedName>
        <fullName evidence="6">ADF-H domain-containing protein</fullName>
    </recommendedName>
</protein>
<dbReference type="GO" id="GO:0003779">
    <property type="term" value="F:actin binding"/>
    <property type="evidence" value="ECO:0007669"/>
    <property type="project" value="InterPro"/>
</dbReference>
<feature type="domain" description="ADF-H" evidence="6">
    <location>
        <begin position="1"/>
        <end position="106"/>
    </location>
</feature>
<sequence>KVDQQTSQIILDEELEDLEDIDELKDSVSETQPRYILISWKITHGDGRISFPMAFIFFTPRDCKPQLQMMYAGSHNYLIKECDLTKVFQIRDLEELDDEWITNHLVK</sequence>
<evidence type="ECO:0000313" key="7">
    <source>
        <dbReference type="EMBL" id="CAL4086241.1"/>
    </source>
</evidence>
<dbReference type="GO" id="GO:0005634">
    <property type="term" value="C:nucleus"/>
    <property type="evidence" value="ECO:0007669"/>
    <property type="project" value="UniProtKB-SubCell"/>
</dbReference>
<dbReference type="InterPro" id="IPR011171">
    <property type="entry name" value="GMF"/>
</dbReference>
<comment type="caution">
    <text evidence="7">The sequence shown here is derived from an EMBL/GenBank/DDBJ whole genome shotgun (WGS) entry which is preliminary data.</text>
</comment>
<evidence type="ECO:0000256" key="3">
    <source>
        <dbReference type="ARBA" id="ARBA00010055"/>
    </source>
</evidence>
<name>A0AAV2QM28_MEGNR</name>
<dbReference type="InterPro" id="IPR029006">
    <property type="entry name" value="ADF-H/Gelsolin-like_dom_sf"/>
</dbReference>
<proteinExistence type="inferred from homology"/>
<dbReference type="GO" id="GO:0034316">
    <property type="term" value="P:negative regulation of Arp2/3 complex-mediated actin nucleation"/>
    <property type="evidence" value="ECO:0007669"/>
    <property type="project" value="TreeGrafter"/>
</dbReference>
<evidence type="ECO:0000256" key="5">
    <source>
        <dbReference type="ARBA" id="ARBA00023242"/>
    </source>
</evidence>
<comment type="subcellular location">
    <subcellularLocation>
        <location evidence="2">Cytoplasm</location>
    </subcellularLocation>
    <subcellularLocation>
        <location evidence="1">Nucleus</location>
    </subcellularLocation>
</comment>
<feature type="non-terminal residue" evidence="7">
    <location>
        <position position="1"/>
    </location>
</feature>
<keyword evidence="8" id="KW-1185">Reference proteome</keyword>
<dbReference type="FunFam" id="3.40.20.10:FF:000026">
    <property type="entry name" value="Glia maturation factor"/>
    <property type="match status" value="1"/>
</dbReference>
<reference evidence="7 8" key="1">
    <citation type="submission" date="2024-05" db="EMBL/GenBank/DDBJ databases">
        <authorList>
            <person name="Wallberg A."/>
        </authorList>
    </citation>
    <scope>NUCLEOTIDE SEQUENCE [LARGE SCALE GENOMIC DNA]</scope>
</reference>